<dbReference type="Proteomes" id="UP000077248">
    <property type="component" value="Unassembled WGS sequence"/>
</dbReference>
<keyword evidence="4" id="KW-1185">Reference proteome</keyword>
<evidence type="ECO:0000313" key="3">
    <source>
        <dbReference type="EMBL" id="OAG19969.1"/>
    </source>
</evidence>
<organism evidence="3 4">
    <name type="scientific">Alternaria alternata</name>
    <name type="common">Alternaria rot fungus</name>
    <name type="synonym">Torula alternata</name>
    <dbReference type="NCBI Taxonomy" id="5599"/>
    <lineage>
        <taxon>Eukaryota</taxon>
        <taxon>Fungi</taxon>
        <taxon>Dikarya</taxon>
        <taxon>Ascomycota</taxon>
        <taxon>Pezizomycotina</taxon>
        <taxon>Dothideomycetes</taxon>
        <taxon>Pleosporomycetidae</taxon>
        <taxon>Pleosporales</taxon>
        <taxon>Pleosporineae</taxon>
        <taxon>Pleosporaceae</taxon>
        <taxon>Alternaria</taxon>
        <taxon>Alternaria sect. Alternaria</taxon>
        <taxon>Alternaria alternata complex</taxon>
    </lineage>
</organism>
<feature type="signal peptide" evidence="1">
    <location>
        <begin position="1"/>
        <end position="20"/>
    </location>
</feature>
<dbReference type="Pfam" id="PF01822">
    <property type="entry name" value="WSC"/>
    <property type="match status" value="1"/>
</dbReference>
<dbReference type="VEuPathDB" id="FungiDB:CC77DRAFT_991087"/>
<dbReference type="SMART" id="SM00321">
    <property type="entry name" value="WSC"/>
    <property type="match status" value="1"/>
</dbReference>
<feature type="chain" id="PRO_5008059559" evidence="1">
    <location>
        <begin position="21"/>
        <end position="271"/>
    </location>
</feature>
<accession>A0A177DMC8</accession>
<dbReference type="PROSITE" id="PS51212">
    <property type="entry name" value="WSC"/>
    <property type="match status" value="1"/>
</dbReference>
<evidence type="ECO:0000259" key="2">
    <source>
        <dbReference type="PROSITE" id="PS51212"/>
    </source>
</evidence>
<gene>
    <name evidence="3" type="ORF">CC77DRAFT_991087</name>
</gene>
<evidence type="ECO:0000313" key="4">
    <source>
        <dbReference type="Proteomes" id="UP000077248"/>
    </source>
</evidence>
<name>A0A177DMC8_ALTAL</name>
<reference evidence="3 4" key="1">
    <citation type="submission" date="2016-05" db="EMBL/GenBank/DDBJ databases">
        <title>Comparative analysis of secretome profiles of manganese(II)-oxidizing ascomycete fungi.</title>
        <authorList>
            <consortium name="DOE Joint Genome Institute"/>
            <person name="Zeiner C.A."/>
            <person name="Purvine S.O."/>
            <person name="Zink E.M."/>
            <person name="Wu S."/>
            <person name="Pasa-Tolic L."/>
            <person name="Chaput D.L."/>
            <person name="Haridas S."/>
            <person name="Grigoriev I.V."/>
            <person name="Santelli C.M."/>
            <person name="Hansel C.M."/>
        </authorList>
    </citation>
    <scope>NUCLEOTIDE SEQUENCE [LARGE SCALE GENOMIC DNA]</scope>
    <source>
        <strain evidence="3 4">SRC1lrK2f</strain>
    </source>
</reference>
<keyword evidence="1" id="KW-0732">Signal</keyword>
<sequence>MRTSWLLFAVAFCTTSYSQGTQQMLGSLDLLGNSYKCENGVKPSFECTDNSAQPNCNCACTCSNGLLFNRTLSAVPTSGSLPGSDTCNVDRDECLQREEDYKNSLAAQSTLINQMTADLDNEKQTHSVDMETLQSQCNAQEQTCTTRQNELEAQLKTTQQALEAARNNQTAIIQEWNSKPFAWHGCYQDSTKRVLSDVYVKDDQMDTGKCSRICYGYRYYGVEAGKECWCGNNMNGNPARYVWTQCNTQCPGNKALYCGAAMKIGIYAKAA</sequence>
<dbReference type="AlphaFoldDB" id="A0A177DMC8"/>
<proteinExistence type="predicted"/>
<dbReference type="InterPro" id="IPR002889">
    <property type="entry name" value="WSC_carb-bd"/>
</dbReference>
<dbReference type="KEGG" id="aalt:CC77DRAFT_991087"/>
<dbReference type="RefSeq" id="XP_018385390.1">
    <property type="nucleotide sequence ID" value="XM_018536340.1"/>
</dbReference>
<dbReference type="GeneID" id="29121934"/>
<feature type="domain" description="WSC" evidence="2">
    <location>
        <begin position="180"/>
        <end position="270"/>
    </location>
</feature>
<evidence type="ECO:0000256" key="1">
    <source>
        <dbReference type="SAM" id="SignalP"/>
    </source>
</evidence>
<protein>
    <submittedName>
        <fullName evidence="3">WSC-domain-containing protein</fullName>
    </submittedName>
</protein>
<dbReference type="EMBL" id="KV441480">
    <property type="protein sequence ID" value="OAG19969.1"/>
    <property type="molecule type" value="Genomic_DNA"/>
</dbReference>